<evidence type="ECO:0000256" key="11">
    <source>
        <dbReference type="ARBA" id="ARBA00022842"/>
    </source>
</evidence>
<keyword evidence="11 12" id="KW-0460">Magnesium</keyword>
<dbReference type="PIRSF" id="PIRSF036852">
    <property type="entry name" value="Ribonuclease_H1_euk"/>
    <property type="match status" value="1"/>
</dbReference>
<dbReference type="EC" id="3.1.26.4" evidence="5 12"/>
<evidence type="ECO:0000256" key="10">
    <source>
        <dbReference type="ARBA" id="ARBA00022801"/>
    </source>
</evidence>
<evidence type="ECO:0000256" key="2">
    <source>
        <dbReference type="ARBA" id="ARBA00001946"/>
    </source>
</evidence>
<dbReference type="Pfam" id="PF01693">
    <property type="entry name" value="Cauli_VI"/>
    <property type="match status" value="1"/>
</dbReference>
<feature type="region of interest" description="Disordered" evidence="13">
    <location>
        <begin position="113"/>
        <end position="134"/>
    </location>
</feature>
<keyword evidence="16" id="KW-1185">Reference proteome</keyword>
<dbReference type="OrthoDB" id="128665at2759"/>
<evidence type="ECO:0000256" key="3">
    <source>
        <dbReference type="ARBA" id="ARBA00004065"/>
    </source>
</evidence>
<dbReference type="EMBL" id="JAEPQZ010000005">
    <property type="protein sequence ID" value="KAG2181248.1"/>
    <property type="molecule type" value="Genomic_DNA"/>
</dbReference>
<dbReference type="Pfam" id="PF00075">
    <property type="entry name" value="RNase_H"/>
    <property type="match status" value="1"/>
</dbReference>
<dbReference type="InterPro" id="IPR002156">
    <property type="entry name" value="RNaseH_domain"/>
</dbReference>
<keyword evidence="7 12" id="KW-0540">Nuclease</keyword>
<comment type="cofactor">
    <cofactor evidence="2 12">
        <name>Mg(2+)</name>
        <dbReference type="ChEBI" id="CHEBI:18420"/>
    </cofactor>
</comment>
<evidence type="ECO:0000256" key="4">
    <source>
        <dbReference type="ARBA" id="ARBA00005300"/>
    </source>
</evidence>
<dbReference type="GO" id="GO:0043137">
    <property type="term" value="P:DNA replication, removal of RNA primer"/>
    <property type="evidence" value="ECO:0007669"/>
    <property type="project" value="TreeGrafter"/>
</dbReference>
<evidence type="ECO:0000256" key="9">
    <source>
        <dbReference type="ARBA" id="ARBA00022759"/>
    </source>
</evidence>
<dbReference type="AlphaFoldDB" id="A0A8H7PVZ1"/>
<proteinExistence type="inferred from homology"/>
<evidence type="ECO:0000256" key="1">
    <source>
        <dbReference type="ARBA" id="ARBA00000077"/>
    </source>
</evidence>
<evidence type="ECO:0000256" key="12">
    <source>
        <dbReference type="PIRNR" id="PIRNR036852"/>
    </source>
</evidence>
<evidence type="ECO:0000313" key="15">
    <source>
        <dbReference type="EMBL" id="KAG2181248.1"/>
    </source>
</evidence>
<dbReference type="CDD" id="cd09280">
    <property type="entry name" value="RNase_HI_eukaryote_like"/>
    <property type="match status" value="1"/>
</dbReference>
<dbReference type="FunFam" id="3.40.970.10:FF:000002">
    <property type="entry name" value="Ribonuclease H"/>
    <property type="match status" value="1"/>
</dbReference>
<feature type="domain" description="RNase H type-1" evidence="14">
    <location>
        <begin position="125"/>
        <end position="258"/>
    </location>
</feature>
<dbReference type="Gene3D" id="3.30.420.10">
    <property type="entry name" value="Ribonuclease H-like superfamily/Ribonuclease H"/>
    <property type="match status" value="1"/>
</dbReference>
<dbReference type="PANTHER" id="PTHR10642:SF26">
    <property type="entry name" value="RIBONUCLEASE H1"/>
    <property type="match status" value="1"/>
</dbReference>
<comment type="catalytic activity">
    <reaction evidence="1 12">
        <text>Endonucleolytic cleavage to 5'-phosphomonoester.</text>
        <dbReference type="EC" id="3.1.26.4"/>
    </reaction>
</comment>
<dbReference type="InterPro" id="IPR036397">
    <property type="entry name" value="RNaseH_sf"/>
</dbReference>
<dbReference type="GO" id="GO:0000287">
    <property type="term" value="F:magnesium ion binding"/>
    <property type="evidence" value="ECO:0007669"/>
    <property type="project" value="UniProtKB-UniRule"/>
</dbReference>
<dbReference type="InterPro" id="IPR017067">
    <property type="entry name" value="RNase_H1_euk"/>
</dbReference>
<dbReference type="PROSITE" id="PS50879">
    <property type="entry name" value="RNASE_H_1"/>
    <property type="match status" value="1"/>
</dbReference>
<keyword evidence="9 12" id="KW-0255">Endonuclease</keyword>
<evidence type="ECO:0000256" key="13">
    <source>
        <dbReference type="SAM" id="MobiDB-lite"/>
    </source>
</evidence>
<dbReference type="SUPFAM" id="SSF55658">
    <property type="entry name" value="L9 N-domain-like"/>
    <property type="match status" value="1"/>
</dbReference>
<comment type="function">
    <text evidence="3 12">Endonuclease that specifically degrades the RNA of RNA-DNA hybrids.</text>
</comment>
<gene>
    <name evidence="15" type="ORF">INT43_008831</name>
</gene>
<evidence type="ECO:0000256" key="5">
    <source>
        <dbReference type="ARBA" id="ARBA00012180"/>
    </source>
</evidence>
<evidence type="ECO:0000259" key="14">
    <source>
        <dbReference type="PROSITE" id="PS50879"/>
    </source>
</evidence>
<comment type="caution">
    <text evidence="15">The sequence shown here is derived from an EMBL/GenBank/DDBJ whole genome shotgun (WGS) entry which is preliminary data.</text>
</comment>
<dbReference type="InterPro" id="IPR012337">
    <property type="entry name" value="RNaseH-like_sf"/>
</dbReference>
<protein>
    <recommendedName>
        <fullName evidence="6 12">Ribonuclease H</fullName>
        <shortName evidence="12">RNase H</shortName>
        <ecNumber evidence="5 12">3.1.26.4</ecNumber>
    </recommendedName>
</protein>
<evidence type="ECO:0000256" key="7">
    <source>
        <dbReference type="ARBA" id="ARBA00022722"/>
    </source>
</evidence>
<accession>A0A8H7PVZ1</accession>
<name>A0A8H7PVZ1_MORIS</name>
<organism evidence="15 16">
    <name type="scientific">Mortierella isabellina</name>
    <name type="common">Filamentous fungus</name>
    <name type="synonym">Umbelopsis isabellina</name>
    <dbReference type="NCBI Taxonomy" id="91625"/>
    <lineage>
        <taxon>Eukaryota</taxon>
        <taxon>Fungi</taxon>
        <taxon>Fungi incertae sedis</taxon>
        <taxon>Mucoromycota</taxon>
        <taxon>Mucoromycotina</taxon>
        <taxon>Umbelopsidomycetes</taxon>
        <taxon>Umbelopsidales</taxon>
        <taxon>Umbelopsidaceae</taxon>
        <taxon>Umbelopsis</taxon>
    </lineage>
</organism>
<keyword evidence="10 12" id="KW-0378">Hydrolase</keyword>
<dbReference type="SUPFAM" id="SSF53098">
    <property type="entry name" value="Ribonuclease H-like"/>
    <property type="match status" value="1"/>
</dbReference>
<dbReference type="Gene3D" id="3.40.970.10">
    <property type="entry name" value="Ribonuclease H1, N-terminal domain"/>
    <property type="match status" value="1"/>
</dbReference>
<sequence length="267" mass="29512">MPKAARGYYYAVRTGRKPGIYKQWSECELQVKGFPYARYKKFATEAEANAFMSIGTKGPETDAGFDAPAGKVNHTSTGSYIVDTFPASTVGSSHNSNQTLRDNEFRKLQSRHKEKAVKKREQTPEEGTSVVYTDGASAGNGTAKAFAGVGVYFGPNDPRNVSEPLEGKPTNQRAEIMAVIRAIERCDDDHSVTTWRKKWIEHGWTTSTGAEVKNKDLFERLFDLIDKRPGVVEITHVQGHSGHAGNEMADRFAVQGAQMAARLKLEH</sequence>
<dbReference type="PANTHER" id="PTHR10642">
    <property type="entry name" value="RIBONUCLEASE H1"/>
    <property type="match status" value="1"/>
</dbReference>
<dbReference type="InterPro" id="IPR011320">
    <property type="entry name" value="RNase_H1_N"/>
</dbReference>
<keyword evidence="8 12" id="KW-0479">Metal-binding</keyword>
<evidence type="ECO:0000256" key="6">
    <source>
        <dbReference type="ARBA" id="ARBA00017721"/>
    </source>
</evidence>
<dbReference type="InterPro" id="IPR050092">
    <property type="entry name" value="RNase_H"/>
</dbReference>
<reference evidence="15" key="1">
    <citation type="submission" date="2020-12" db="EMBL/GenBank/DDBJ databases">
        <title>Metabolic potential, ecology and presence of endohyphal bacteria is reflected in genomic diversity of Mucoromycotina.</title>
        <authorList>
            <person name="Muszewska A."/>
            <person name="Okrasinska A."/>
            <person name="Steczkiewicz K."/>
            <person name="Drgas O."/>
            <person name="Orlowska M."/>
            <person name="Perlinska-Lenart U."/>
            <person name="Aleksandrzak-Piekarczyk T."/>
            <person name="Szatraj K."/>
            <person name="Zielenkiewicz U."/>
            <person name="Pilsyk S."/>
            <person name="Malc E."/>
            <person name="Mieczkowski P."/>
            <person name="Kruszewska J.S."/>
            <person name="Biernat P."/>
            <person name="Pawlowska J."/>
        </authorList>
    </citation>
    <scope>NUCLEOTIDE SEQUENCE</scope>
    <source>
        <strain evidence="15">WA0000067209</strain>
    </source>
</reference>
<dbReference type="GO" id="GO:0003676">
    <property type="term" value="F:nucleic acid binding"/>
    <property type="evidence" value="ECO:0007669"/>
    <property type="project" value="UniProtKB-UniRule"/>
</dbReference>
<dbReference type="InterPro" id="IPR037056">
    <property type="entry name" value="RNase_H1_N_sf"/>
</dbReference>
<dbReference type="Proteomes" id="UP000654370">
    <property type="component" value="Unassembled WGS sequence"/>
</dbReference>
<evidence type="ECO:0000313" key="16">
    <source>
        <dbReference type="Proteomes" id="UP000654370"/>
    </source>
</evidence>
<dbReference type="GO" id="GO:0004523">
    <property type="term" value="F:RNA-DNA hybrid ribonuclease activity"/>
    <property type="evidence" value="ECO:0007669"/>
    <property type="project" value="UniProtKB-UniRule"/>
</dbReference>
<evidence type="ECO:0000256" key="8">
    <source>
        <dbReference type="ARBA" id="ARBA00022723"/>
    </source>
</evidence>
<comment type="similarity">
    <text evidence="4 12">Belongs to the RNase H family.</text>
</comment>
<dbReference type="InterPro" id="IPR009027">
    <property type="entry name" value="Ribosomal_bL9/RNase_H1_N"/>
</dbReference>